<dbReference type="SUPFAM" id="SSF49899">
    <property type="entry name" value="Concanavalin A-like lectins/glucanases"/>
    <property type="match status" value="1"/>
</dbReference>
<dbReference type="InterPro" id="IPR035766">
    <property type="entry name" value="SPRYD7"/>
</dbReference>
<evidence type="ECO:0000259" key="2">
    <source>
        <dbReference type="PROSITE" id="PS50188"/>
    </source>
</evidence>
<dbReference type="PROSITE" id="PS50188">
    <property type="entry name" value="B302_SPRY"/>
    <property type="match status" value="1"/>
</dbReference>
<proteinExistence type="predicted"/>
<dbReference type="InterPro" id="IPR003877">
    <property type="entry name" value="SPRY_dom"/>
</dbReference>
<keyword evidence="4" id="KW-1185">Reference proteome</keyword>
<organism evidence="3 4">
    <name type="scientific">Blomia tropicalis</name>
    <name type="common">Mite</name>
    <dbReference type="NCBI Taxonomy" id="40697"/>
    <lineage>
        <taxon>Eukaryota</taxon>
        <taxon>Metazoa</taxon>
        <taxon>Ecdysozoa</taxon>
        <taxon>Arthropoda</taxon>
        <taxon>Chelicerata</taxon>
        <taxon>Arachnida</taxon>
        <taxon>Acari</taxon>
        <taxon>Acariformes</taxon>
        <taxon>Sarcoptiformes</taxon>
        <taxon>Astigmata</taxon>
        <taxon>Glycyphagoidea</taxon>
        <taxon>Echimyopodidae</taxon>
        <taxon>Blomia</taxon>
    </lineage>
</organism>
<dbReference type="Pfam" id="PF00622">
    <property type="entry name" value="SPRY"/>
    <property type="match status" value="1"/>
</dbReference>
<evidence type="ECO:0000313" key="3">
    <source>
        <dbReference type="EMBL" id="KAJ6223444.1"/>
    </source>
</evidence>
<gene>
    <name evidence="3" type="ORF">RDWZM_001989</name>
</gene>
<evidence type="ECO:0000256" key="1">
    <source>
        <dbReference type="ARBA" id="ARBA00021772"/>
    </source>
</evidence>
<dbReference type="InterPro" id="IPR043136">
    <property type="entry name" value="B30.2/SPRY_sf"/>
</dbReference>
<dbReference type="InterPro" id="IPR001870">
    <property type="entry name" value="B30.2/SPRY"/>
</dbReference>
<evidence type="ECO:0000313" key="4">
    <source>
        <dbReference type="Proteomes" id="UP001142055"/>
    </source>
</evidence>
<dbReference type="InterPro" id="IPR013320">
    <property type="entry name" value="ConA-like_dom_sf"/>
</dbReference>
<dbReference type="OrthoDB" id="40953at2759"/>
<dbReference type="CDD" id="cd12880">
    <property type="entry name" value="SPRYD7"/>
    <property type="match status" value="1"/>
</dbReference>
<dbReference type="PANTHER" id="PTHR20951:SF2">
    <property type="entry name" value="SPRY DOMAIN-CONTAINING PROTEIN 7"/>
    <property type="match status" value="1"/>
</dbReference>
<dbReference type="EMBL" id="JAPWDV010000001">
    <property type="protein sequence ID" value="KAJ6223444.1"/>
    <property type="molecule type" value="Genomic_DNA"/>
</dbReference>
<dbReference type="AlphaFoldDB" id="A0A9Q0MDH0"/>
<sequence>MDYLFCLNRCFGMSARKPVMSHFEQSLNEVSLDTSSMGNDVVVIKRGRRICGKGGALSNFPIVQNKAYFEAKIQQTGIWGVGLSTNNVDLNLIPLGTDSQCWVLRHDGKIVHNNEVLHEITDPIQEGDVIGITFDHVQLKFYINNKIVDFELRNIRGSDIYPVVYVNNGAIIDMVFTNNSFTYKPPPSYDGILIEKILL</sequence>
<dbReference type="OMA" id="NCKQPTA"/>
<reference evidence="3" key="1">
    <citation type="submission" date="2022-12" db="EMBL/GenBank/DDBJ databases">
        <title>Genome assemblies of Blomia tropicalis.</title>
        <authorList>
            <person name="Cui Y."/>
        </authorList>
    </citation>
    <scope>NUCLEOTIDE SEQUENCE</scope>
    <source>
        <tissue evidence="3">Adult mites</tissue>
    </source>
</reference>
<comment type="caution">
    <text evidence="3">The sequence shown here is derived from an EMBL/GenBank/DDBJ whole genome shotgun (WGS) entry which is preliminary data.</text>
</comment>
<name>A0A9Q0MDH0_BLOTA</name>
<accession>A0A9Q0MDH0</accession>
<feature type="domain" description="B30.2/SPRY" evidence="2">
    <location>
        <begin position="1"/>
        <end position="181"/>
    </location>
</feature>
<dbReference type="Proteomes" id="UP001142055">
    <property type="component" value="Chromosome 1"/>
</dbReference>
<protein>
    <recommendedName>
        <fullName evidence="1">SPRY domain-containing protein 7</fullName>
    </recommendedName>
</protein>
<dbReference type="SMART" id="SM00449">
    <property type="entry name" value="SPRY"/>
    <property type="match status" value="1"/>
</dbReference>
<dbReference type="PANTHER" id="PTHR20951">
    <property type="entry name" value="C13ORF1 PROTEIN-RELATED"/>
    <property type="match status" value="1"/>
</dbReference>
<dbReference type="Gene3D" id="2.60.120.920">
    <property type="match status" value="1"/>
</dbReference>